<keyword evidence="4" id="KW-1185">Reference proteome</keyword>
<reference evidence="3" key="2">
    <citation type="submission" date="2025-08" db="UniProtKB">
        <authorList>
            <consortium name="Ensembl"/>
        </authorList>
    </citation>
    <scope>IDENTIFICATION</scope>
</reference>
<evidence type="ECO:0008006" key="5">
    <source>
        <dbReference type="Google" id="ProtNLM"/>
    </source>
</evidence>
<dbReference type="InterPro" id="IPR030474">
    <property type="entry name" value="IL-6/GCSF/MGF"/>
</dbReference>
<feature type="chain" id="PRO_5034785204" description="Granulocyte colony-stimulating factor-like" evidence="2">
    <location>
        <begin position="20"/>
        <end position="212"/>
    </location>
</feature>
<dbReference type="Proteomes" id="UP000694397">
    <property type="component" value="Chromosome 25"/>
</dbReference>
<dbReference type="GO" id="GO:0006955">
    <property type="term" value="P:immune response"/>
    <property type="evidence" value="ECO:0007669"/>
    <property type="project" value="InterPro"/>
</dbReference>
<comment type="similarity">
    <text evidence="1">Belongs to the IL-6 superfamily.</text>
</comment>
<accession>A0A8C9R775</accession>
<dbReference type="GO" id="GO:0045639">
    <property type="term" value="P:positive regulation of myeloid cell differentiation"/>
    <property type="evidence" value="ECO:0007669"/>
    <property type="project" value="InterPro"/>
</dbReference>
<dbReference type="SMART" id="SM00126">
    <property type="entry name" value="IL6"/>
    <property type="match status" value="1"/>
</dbReference>
<dbReference type="AlphaFoldDB" id="A0A8C9R775"/>
<dbReference type="PANTHER" id="PTHR10511:SF2">
    <property type="entry name" value="GRANULOCYTE COLONY-STIMULATING FACTOR"/>
    <property type="match status" value="1"/>
</dbReference>
<evidence type="ECO:0000313" key="3">
    <source>
        <dbReference type="Ensembl" id="ENSSFOP00015008100.1"/>
    </source>
</evidence>
<protein>
    <recommendedName>
        <fullName evidence="5">Granulocyte colony-stimulating factor-like</fullName>
    </recommendedName>
</protein>
<dbReference type="InterPro" id="IPR040117">
    <property type="entry name" value="GCSF/MGF"/>
</dbReference>
<dbReference type="GeneTree" id="ENSGT00390000017328"/>
<dbReference type="RefSeq" id="XP_018597483.1">
    <property type="nucleotide sequence ID" value="XM_018741967.2"/>
</dbReference>
<dbReference type="GO" id="GO:0005576">
    <property type="term" value="C:extracellular region"/>
    <property type="evidence" value="ECO:0007669"/>
    <property type="project" value="InterPro"/>
</dbReference>
<dbReference type="CTD" id="100270759"/>
<dbReference type="Gene3D" id="1.20.1250.10">
    <property type="match status" value="1"/>
</dbReference>
<dbReference type="GO" id="GO:0005125">
    <property type="term" value="F:cytokine activity"/>
    <property type="evidence" value="ECO:0007669"/>
    <property type="project" value="InterPro"/>
</dbReference>
<evidence type="ECO:0000256" key="2">
    <source>
        <dbReference type="SAM" id="SignalP"/>
    </source>
</evidence>
<dbReference type="Ensembl" id="ENSSFOT00015008217.2">
    <property type="protein sequence ID" value="ENSSFOP00015008100.1"/>
    <property type="gene ID" value="ENSSFOG00015005316.2"/>
</dbReference>
<gene>
    <name evidence="3" type="primary">csf3a</name>
</gene>
<proteinExistence type="inferred from homology"/>
<name>A0A8C9R775_SCLFO</name>
<dbReference type="KEGG" id="sfm:108928176"/>
<evidence type="ECO:0000256" key="1">
    <source>
        <dbReference type="ARBA" id="ARBA00007432"/>
    </source>
</evidence>
<dbReference type="GeneID" id="108928176"/>
<reference evidence="3" key="3">
    <citation type="submission" date="2025-09" db="UniProtKB">
        <authorList>
            <consortium name="Ensembl"/>
        </authorList>
    </citation>
    <scope>IDENTIFICATION</scope>
</reference>
<sequence>MISCSLSLLCCCAFAALLAAPVHEFSGEAGLFMEDPELRLALKLGQAVAMKVIDDIPAAHKATVSSQTLSLNSPLERKLEYMVTLLKIPAPPVLQAIGADFTLETCLNNMSEGLQMYQDLLAVISGRVETPENLAEMQADLKELLGRVHKIRKLSELEMAVPHRMSDLATRLTGDFEVEVATHLVLVELRTFVQHVFRGLRNISQMKPGLRV</sequence>
<dbReference type="InterPro" id="IPR009079">
    <property type="entry name" value="4_helix_cytokine-like_core"/>
</dbReference>
<organism evidence="3 4">
    <name type="scientific">Scleropages formosus</name>
    <name type="common">Asian bonytongue</name>
    <name type="synonym">Osteoglossum formosum</name>
    <dbReference type="NCBI Taxonomy" id="113540"/>
    <lineage>
        <taxon>Eukaryota</taxon>
        <taxon>Metazoa</taxon>
        <taxon>Chordata</taxon>
        <taxon>Craniata</taxon>
        <taxon>Vertebrata</taxon>
        <taxon>Euteleostomi</taxon>
        <taxon>Actinopterygii</taxon>
        <taxon>Neopterygii</taxon>
        <taxon>Teleostei</taxon>
        <taxon>Osteoglossocephala</taxon>
        <taxon>Osteoglossomorpha</taxon>
        <taxon>Osteoglossiformes</taxon>
        <taxon>Osteoglossidae</taxon>
        <taxon>Scleropages</taxon>
    </lineage>
</organism>
<keyword evidence="2" id="KW-0732">Signal</keyword>
<dbReference type="PANTHER" id="PTHR10511">
    <property type="entry name" value="GRANULOCYTE COLONY-STIMULATING FACTOR"/>
    <property type="match status" value="1"/>
</dbReference>
<dbReference type="OrthoDB" id="8841348at2759"/>
<dbReference type="SUPFAM" id="SSF47266">
    <property type="entry name" value="4-helical cytokines"/>
    <property type="match status" value="1"/>
</dbReference>
<evidence type="ECO:0000313" key="4">
    <source>
        <dbReference type="Proteomes" id="UP000694397"/>
    </source>
</evidence>
<reference evidence="3 4" key="1">
    <citation type="submission" date="2019-04" db="EMBL/GenBank/DDBJ databases">
        <authorList>
            <consortium name="Wellcome Sanger Institute Data Sharing"/>
        </authorList>
    </citation>
    <scope>NUCLEOTIDE SEQUENCE [LARGE SCALE GENOMIC DNA]</scope>
</reference>
<feature type="signal peptide" evidence="2">
    <location>
        <begin position="1"/>
        <end position="19"/>
    </location>
</feature>